<dbReference type="Proteomes" id="UP000095282">
    <property type="component" value="Unplaced"/>
</dbReference>
<evidence type="ECO:0000313" key="4">
    <source>
        <dbReference type="Proteomes" id="UP000095282"/>
    </source>
</evidence>
<dbReference type="WBParaSite" id="Csp11.Scaffold628.g7183.t1">
    <property type="protein sequence ID" value="Csp11.Scaffold628.g7183.t1"/>
    <property type="gene ID" value="Csp11.Scaffold628.g7183"/>
</dbReference>
<feature type="domain" description="Endonuclease GajA/Old nuclease/RecF-like AAA" evidence="3">
    <location>
        <begin position="33"/>
        <end position="253"/>
    </location>
</feature>
<feature type="compositionally biased region" description="Basic residues" evidence="1">
    <location>
        <begin position="193"/>
        <end position="205"/>
    </location>
</feature>
<dbReference type="AlphaFoldDB" id="A0A1I7TLS6"/>
<feature type="region of interest" description="Disordered" evidence="1">
    <location>
        <begin position="185"/>
        <end position="205"/>
    </location>
</feature>
<evidence type="ECO:0000313" key="5">
    <source>
        <dbReference type="WBParaSite" id="Csp11.Scaffold628.g7183.t1"/>
    </source>
</evidence>
<proteinExistence type="predicted"/>
<name>A0A1I7TLS6_9PELO</name>
<keyword evidence="2" id="KW-0812">Transmembrane</keyword>
<dbReference type="STRING" id="1561998.A0A1I7TLS6"/>
<feature type="transmembrane region" description="Helical" evidence="2">
    <location>
        <begin position="271"/>
        <end position="293"/>
    </location>
</feature>
<reference evidence="5" key="1">
    <citation type="submission" date="2016-11" db="UniProtKB">
        <authorList>
            <consortium name="WormBaseParasite"/>
        </authorList>
    </citation>
    <scope>IDENTIFICATION</scope>
</reference>
<organism evidence="4 5">
    <name type="scientific">Caenorhabditis tropicalis</name>
    <dbReference type="NCBI Taxonomy" id="1561998"/>
    <lineage>
        <taxon>Eukaryota</taxon>
        <taxon>Metazoa</taxon>
        <taxon>Ecdysozoa</taxon>
        <taxon>Nematoda</taxon>
        <taxon>Chromadorea</taxon>
        <taxon>Rhabditida</taxon>
        <taxon>Rhabditina</taxon>
        <taxon>Rhabditomorpha</taxon>
        <taxon>Rhabditoidea</taxon>
        <taxon>Rhabditidae</taxon>
        <taxon>Peloderinae</taxon>
        <taxon>Caenorhabditis</taxon>
    </lineage>
</organism>
<dbReference type="Pfam" id="PF13175">
    <property type="entry name" value="AAA_15"/>
    <property type="match status" value="1"/>
</dbReference>
<dbReference type="InterPro" id="IPR027417">
    <property type="entry name" value="P-loop_NTPase"/>
</dbReference>
<keyword evidence="4" id="KW-1185">Reference proteome</keyword>
<evidence type="ECO:0000256" key="2">
    <source>
        <dbReference type="SAM" id="Phobius"/>
    </source>
</evidence>
<keyword evidence="2" id="KW-1133">Transmembrane helix</keyword>
<evidence type="ECO:0000256" key="1">
    <source>
        <dbReference type="SAM" id="MobiDB-lite"/>
    </source>
</evidence>
<protein>
    <submittedName>
        <fullName evidence="5">AAA_15 domain-containing protein</fullName>
    </submittedName>
</protein>
<sequence>MSNQIERPETVTKNTTSFVIKSLPPCKTKNCSIVSVQIDDYRCIVNSTVQFDQFSPIIGGNDTGKSILVEAIMYALGARIEHVHKSKTETFSVFIKLKVSDGSEKLFQRISSAGVETLKVDQKKVLLKNYREELNQLNVFANATNIFGLERGWESFVVLTPAKFSQLLEKAAGLELNKKLHDDAKRSFEQEKKKKPTGKVRKSANLKKVEEQLKNRHVDFKMFIDDLNLRLNQIYTEITPNPSWKANLEYTCHANSFSGIEMTLRNGSQKMLLMAAGGVDMPVAAVALAVAILMKRQTALLIIDNFQKTFGTEPTPEILDKMEDLSRQGIQMLLTWQSGVMPRVGVRFISTTRALTLKRN</sequence>
<dbReference type="SUPFAM" id="SSF52540">
    <property type="entry name" value="P-loop containing nucleoside triphosphate hydrolases"/>
    <property type="match status" value="1"/>
</dbReference>
<dbReference type="Gene3D" id="3.40.50.300">
    <property type="entry name" value="P-loop containing nucleotide triphosphate hydrolases"/>
    <property type="match status" value="1"/>
</dbReference>
<keyword evidence="2" id="KW-0472">Membrane</keyword>
<evidence type="ECO:0000259" key="3">
    <source>
        <dbReference type="Pfam" id="PF13175"/>
    </source>
</evidence>
<dbReference type="InterPro" id="IPR041685">
    <property type="entry name" value="AAA_GajA/Old/RecF-like"/>
</dbReference>
<dbReference type="eggNOG" id="KOG0018">
    <property type="taxonomic scope" value="Eukaryota"/>
</dbReference>
<accession>A0A1I7TLS6</accession>